<keyword evidence="2" id="KW-1185">Reference proteome</keyword>
<gene>
    <name evidence="1" type="ORF">WOLCODRAFT_153519</name>
</gene>
<sequence length="100" mass="11172">MQYDRTAQAHTSPVIVRMIISQPLRHEGADIGITPALLGGGRKYFWSWDALDADMRHLALRLGLPFIRCSSFSSEMGACRPDHASWLEDAGCAWTKYMCG</sequence>
<dbReference type="Proteomes" id="UP000218811">
    <property type="component" value="Unassembled WGS sequence"/>
</dbReference>
<organism evidence="1 2">
    <name type="scientific">Wolfiporia cocos (strain MD-104)</name>
    <name type="common">Brown rot fungus</name>
    <dbReference type="NCBI Taxonomy" id="742152"/>
    <lineage>
        <taxon>Eukaryota</taxon>
        <taxon>Fungi</taxon>
        <taxon>Dikarya</taxon>
        <taxon>Basidiomycota</taxon>
        <taxon>Agaricomycotina</taxon>
        <taxon>Agaricomycetes</taxon>
        <taxon>Polyporales</taxon>
        <taxon>Phaeolaceae</taxon>
        <taxon>Wolfiporia</taxon>
    </lineage>
</organism>
<dbReference type="AlphaFoldDB" id="A0A2H3K348"/>
<reference evidence="1 2" key="1">
    <citation type="journal article" date="2012" name="Science">
        <title>The Paleozoic origin of enzymatic lignin decomposition reconstructed from 31 fungal genomes.</title>
        <authorList>
            <person name="Floudas D."/>
            <person name="Binder M."/>
            <person name="Riley R."/>
            <person name="Barry K."/>
            <person name="Blanchette R.A."/>
            <person name="Henrissat B."/>
            <person name="Martinez A.T."/>
            <person name="Otillar R."/>
            <person name="Spatafora J.W."/>
            <person name="Yadav J.S."/>
            <person name="Aerts A."/>
            <person name="Benoit I."/>
            <person name="Boyd A."/>
            <person name="Carlson A."/>
            <person name="Copeland A."/>
            <person name="Coutinho P.M."/>
            <person name="de Vries R.P."/>
            <person name="Ferreira P."/>
            <person name="Findley K."/>
            <person name="Foster B."/>
            <person name="Gaskell J."/>
            <person name="Glotzer D."/>
            <person name="Gorecki P."/>
            <person name="Heitman J."/>
            <person name="Hesse C."/>
            <person name="Hori C."/>
            <person name="Igarashi K."/>
            <person name="Jurgens J.A."/>
            <person name="Kallen N."/>
            <person name="Kersten P."/>
            <person name="Kohler A."/>
            <person name="Kuees U."/>
            <person name="Kumar T.K.A."/>
            <person name="Kuo A."/>
            <person name="LaButti K."/>
            <person name="Larrondo L.F."/>
            <person name="Lindquist E."/>
            <person name="Ling A."/>
            <person name="Lombard V."/>
            <person name="Lucas S."/>
            <person name="Lundell T."/>
            <person name="Martin R."/>
            <person name="McLaughlin D.J."/>
            <person name="Morgenstern I."/>
            <person name="Morin E."/>
            <person name="Murat C."/>
            <person name="Nagy L.G."/>
            <person name="Nolan M."/>
            <person name="Ohm R.A."/>
            <person name="Patyshakuliyeva A."/>
            <person name="Rokas A."/>
            <person name="Ruiz-Duenas F.J."/>
            <person name="Sabat G."/>
            <person name="Salamov A."/>
            <person name="Samejima M."/>
            <person name="Schmutz J."/>
            <person name="Slot J.C."/>
            <person name="St John F."/>
            <person name="Stenlid J."/>
            <person name="Sun H."/>
            <person name="Sun S."/>
            <person name="Syed K."/>
            <person name="Tsang A."/>
            <person name="Wiebenga A."/>
            <person name="Young D."/>
            <person name="Pisabarro A."/>
            <person name="Eastwood D.C."/>
            <person name="Martin F."/>
            <person name="Cullen D."/>
            <person name="Grigoriev I.V."/>
            <person name="Hibbett D.S."/>
        </authorList>
    </citation>
    <scope>NUCLEOTIDE SEQUENCE [LARGE SCALE GENOMIC DNA]</scope>
    <source>
        <strain evidence="1 2">MD-104</strain>
    </source>
</reference>
<proteinExistence type="predicted"/>
<dbReference type="EMBL" id="KB468146">
    <property type="protein sequence ID" value="PCH43464.1"/>
    <property type="molecule type" value="Genomic_DNA"/>
</dbReference>
<protein>
    <submittedName>
        <fullName evidence="1">Uncharacterized protein</fullName>
    </submittedName>
</protein>
<evidence type="ECO:0000313" key="1">
    <source>
        <dbReference type="EMBL" id="PCH43464.1"/>
    </source>
</evidence>
<evidence type="ECO:0000313" key="2">
    <source>
        <dbReference type="Proteomes" id="UP000218811"/>
    </source>
</evidence>
<accession>A0A2H3K348</accession>
<name>A0A2H3K348_WOLCO</name>